<proteinExistence type="predicted"/>
<keyword evidence="2" id="KW-1185">Reference proteome</keyword>
<dbReference type="Proteomes" id="UP001049518">
    <property type="component" value="Chromosome"/>
</dbReference>
<dbReference type="EMBL" id="CP059572">
    <property type="protein sequence ID" value="QXJ21313.1"/>
    <property type="molecule type" value="Genomic_DNA"/>
</dbReference>
<evidence type="ECO:0000313" key="2">
    <source>
        <dbReference type="Proteomes" id="UP001049518"/>
    </source>
</evidence>
<dbReference type="RefSeq" id="WP_231334458.1">
    <property type="nucleotide sequence ID" value="NZ_CP059572.1"/>
</dbReference>
<organism evidence="1 2">
    <name type="scientific">Actinomadura graeca</name>
    <dbReference type="NCBI Taxonomy" id="2750812"/>
    <lineage>
        <taxon>Bacteria</taxon>
        <taxon>Bacillati</taxon>
        <taxon>Actinomycetota</taxon>
        <taxon>Actinomycetes</taxon>
        <taxon>Streptosporangiales</taxon>
        <taxon>Thermomonosporaceae</taxon>
        <taxon>Actinomadura</taxon>
    </lineage>
</organism>
<reference evidence="1" key="1">
    <citation type="submission" date="2020-07" db="EMBL/GenBank/DDBJ databases">
        <authorList>
            <person name="Tarantini F.S."/>
            <person name="Hong K.W."/>
            <person name="Chan K.G."/>
        </authorList>
    </citation>
    <scope>NUCLEOTIDE SEQUENCE</scope>
    <source>
        <strain evidence="1">32-07</strain>
    </source>
</reference>
<accession>A0ABX8QRA6</accession>
<sequence length="326" mass="36318">MTVLLDLDERGSLLDPATGAPVGAAAVPDALHRLLRVPREATDIVVFVHGWRTSRKKAERKARRFFGDVLAHWETTGDRYPALPAYRPYNVIVRWPSMSPWGRRGYERIRDRAHAMTTRGEAAAVIAQLLGYLNRNRRPPGRGPARLRTAAGQYLHCAGHSFGGRFLCQAIQEAADPRRPPTLDWPWRDAAYPYTVDSLLVFQMAARPDCFATIFPRLLGDAPINCPIVLTRSDSDRAAGLWHRRAEGVAGIGSVGADAPPGRIGSIRLHRLDEDYGRSELESRIVNVDASWRYRGGSWPSFTGAHSAFWHAESMHLFLSLVALAR</sequence>
<name>A0ABX8QRA6_9ACTN</name>
<protein>
    <recommendedName>
        <fullName evidence="3">Alpha/beta hydrolase</fullName>
    </recommendedName>
</protein>
<evidence type="ECO:0000313" key="1">
    <source>
        <dbReference type="EMBL" id="QXJ21313.1"/>
    </source>
</evidence>
<gene>
    <name evidence="1" type="ORF">AGRA3207_002152</name>
</gene>
<evidence type="ECO:0008006" key="3">
    <source>
        <dbReference type="Google" id="ProtNLM"/>
    </source>
</evidence>